<feature type="region of interest" description="Disordered" evidence="1">
    <location>
        <begin position="1"/>
        <end position="23"/>
    </location>
</feature>
<sequence length="112" mass="12360">MSTSPHEPKPRRRAIASLPSTTTPSNIAETVHDLILKIGKEGECDWSTLAVMVRKAEHNGSGLPDLLSVSAELRWPECSGCTQYSESGIHWDTCQYRPEVCQPVHAAEMSKQ</sequence>
<dbReference type="EMBL" id="JBHLTC010000022">
    <property type="protein sequence ID" value="MFC0626163.1"/>
    <property type="molecule type" value="Genomic_DNA"/>
</dbReference>
<accession>A0ABV6QPR3</accession>
<comment type="caution">
    <text evidence="2">The sequence shown here is derived from an EMBL/GenBank/DDBJ whole genome shotgun (WGS) entry which is preliminary data.</text>
</comment>
<keyword evidence="3" id="KW-1185">Reference proteome</keyword>
<reference evidence="2 3" key="1">
    <citation type="submission" date="2024-09" db="EMBL/GenBank/DDBJ databases">
        <authorList>
            <person name="Sun Q."/>
            <person name="Mori K."/>
        </authorList>
    </citation>
    <scope>NUCLEOTIDE SEQUENCE [LARGE SCALE GENOMIC DNA]</scope>
    <source>
        <strain evidence="2 3">CGMCC 1.15906</strain>
    </source>
</reference>
<organism evidence="2 3">
    <name type="scientific">Kribbella deserti</name>
    <dbReference type="NCBI Taxonomy" id="1926257"/>
    <lineage>
        <taxon>Bacteria</taxon>
        <taxon>Bacillati</taxon>
        <taxon>Actinomycetota</taxon>
        <taxon>Actinomycetes</taxon>
        <taxon>Propionibacteriales</taxon>
        <taxon>Kribbellaceae</taxon>
        <taxon>Kribbella</taxon>
    </lineage>
</organism>
<dbReference type="RefSeq" id="WP_380049334.1">
    <property type="nucleotide sequence ID" value="NZ_JBHLTC010000022.1"/>
</dbReference>
<evidence type="ECO:0000256" key="1">
    <source>
        <dbReference type="SAM" id="MobiDB-lite"/>
    </source>
</evidence>
<evidence type="ECO:0000313" key="3">
    <source>
        <dbReference type="Proteomes" id="UP001589890"/>
    </source>
</evidence>
<protein>
    <submittedName>
        <fullName evidence="2">Uncharacterized protein</fullName>
    </submittedName>
</protein>
<evidence type="ECO:0000313" key="2">
    <source>
        <dbReference type="EMBL" id="MFC0626163.1"/>
    </source>
</evidence>
<dbReference type="Proteomes" id="UP001589890">
    <property type="component" value="Unassembled WGS sequence"/>
</dbReference>
<gene>
    <name evidence="2" type="ORF">ACFFGN_18945</name>
</gene>
<name>A0ABV6QPR3_9ACTN</name>
<proteinExistence type="predicted"/>